<dbReference type="EMBL" id="JACIEW010000005">
    <property type="protein sequence ID" value="MBB4052573.1"/>
    <property type="molecule type" value="Genomic_DNA"/>
</dbReference>
<dbReference type="PANTHER" id="PTHR35145">
    <property type="entry name" value="CYTOPLASMIC PROTEIN-RELATED"/>
    <property type="match status" value="1"/>
</dbReference>
<dbReference type="GO" id="GO:0003677">
    <property type="term" value="F:DNA binding"/>
    <property type="evidence" value="ECO:0007669"/>
    <property type="project" value="UniProtKB-KW"/>
</dbReference>
<dbReference type="AlphaFoldDB" id="A0A7W6NC56"/>
<accession>A0A7W6NC56</accession>
<dbReference type="SUPFAM" id="SSF142906">
    <property type="entry name" value="YjbR-like"/>
    <property type="match status" value="1"/>
</dbReference>
<keyword evidence="2" id="KW-1185">Reference proteome</keyword>
<dbReference type="InterPro" id="IPR007351">
    <property type="entry name" value="YjbR"/>
</dbReference>
<keyword evidence="1" id="KW-0238">DNA-binding</keyword>
<evidence type="ECO:0000313" key="2">
    <source>
        <dbReference type="Proteomes" id="UP000547011"/>
    </source>
</evidence>
<gene>
    <name evidence="1" type="ORF">GGR20_002221</name>
</gene>
<protein>
    <submittedName>
        <fullName evidence="1">Putative DNA-binding protein (MmcQ/YjbR family)</fullName>
    </submittedName>
</protein>
<dbReference type="InterPro" id="IPR058532">
    <property type="entry name" value="YjbR/MT2646/Rv2570-like"/>
</dbReference>
<dbReference type="RefSeq" id="WP_183311290.1">
    <property type="nucleotide sequence ID" value="NZ_JACIEW010000005.1"/>
</dbReference>
<dbReference type="Gene3D" id="3.90.1150.30">
    <property type="match status" value="1"/>
</dbReference>
<evidence type="ECO:0000313" key="1">
    <source>
        <dbReference type="EMBL" id="MBB4052573.1"/>
    </source>
</evidence>
<reference evidence="1 2" key="1">
    <citation type="submission" date="2020-08" db="EMBL/GenBank/DDBJ databases">
        <title>Genomic Encyclopedia of Type Strains, Phase IV (KMG-IV): sequencing the most valuable type-strain genomes for metagenomic binning, comparative biology and taxonomic classification.</title>
        <authorList>
            <person name="Goeker M."/>
        </authorList>
    </citation>
    <scope>NUCLEOTIDE SEQUENCE [LARGE SCALE GENOMIC DNA]</scope>
    <source>
        <strain evidence="1 2">DSM 23447</strain>
    </source>
</reference>
<dbReference type="Pfam" id="PF04237">
    <property type="entry name" value="YjbR"/>
    <property type="match status" value="1"/>
</dbReference>
<name>A0A7W6NC56_9HYPH</name>
<dbReference type="Proteomes" id="UP000547011">
    <property type="component" value="Unassembled WGS sequence"/>
</dbReference>
<dbReference type="InterPro" id="IPR038056">
    <property type="entry name" value="YjbR-like_sf"/>
</dbReference>
<organism evidence="1 2">
    <name type="scientific">Devosia subaequoris</name>
    <dbReference type="NCBI Taxonomy" id="395930"/>
    <lineage>
        <taxon>Bacteria</taxon>
        <taxon>Pseudomonadati</taxon>
        <taxon>Pseudomonadota</taxon>
        <taxon>Alphaproteobacteria</taxon>
        <taxon>Hyphomicrobiales</taxon>
        <taxon>Devosiaceae</taxon>
        <taxon>Devosia</taxon>
    </lineage>
</organism>
<proteinExistence type="predicted"/>
<dbReference type="PANTHER" id="PTHR35145:SF1">
    <property type="entry name" value="CYTOPLASMIC PROTEIN"/>
    <property type="match status" value="1"/>
</dbReference>
<sequence length="117" mass="12894">MSLFVRDGFDAALSQLPGVTFVDQWDARVAKVGGKVFCVLTDYEPRCVVFKCSEESFDILTNLSGVAQARYFAKRKWASAEAGSELSEDDLLAYVTRSHALVAEGLTRKLRAELGIL</sequence>
<comment type="caution">
    <text evidence="1">The sequence shown here is derived from an EMBL/GenBank/DDBJ whole genome shotgun (WGS) entry which is preliminary data.</text>
</comment>